<evidence type="ECO:0000256" key="7">
    <source>
        <dbReference type="PROSITE-ProRule" id="PRU00723"/>
    </source>
</evidence>
<dbReference type="InterPro" id="IPR000571">
    <property type="entry name" value="Znf_CCCH"/>
</dbReference>
<dbReference type="PROSITE" id="PS50102">
    <property type="entry name" value="RRM"/>
    <property type="match status" value="1"/>
</dbReference>
<dbReference type="AlphaFoldDB" id="A0A0A1WSQ2"/>
<evidence type="ECO:0000256" key="4">
    <source>
        <dbReference type="ARBA" id="ARBA00022833"/>
    </source>
</evidence>
<dbReference type="GO" id="GO:0089701">
    <property type="term" value="C:U2AF complex"/>
    <property type="evidence" value="ECO:0007669"/>
    <property type="project" value="InterPro"/>
</dbReference>
<reference evidence="11" key="2">
    <citation type="journal article" date="2015" name="Gigascience">
        <title>Reconstructing a comprehensive transcriptome assembly of a white-pupal translocated strain of the pest fruit fly Bactrocera cucurbitae.</title>
        <authorList>
            <person name="Sim S.B."/>
            <person name="Calla B."/>
            <person name="Hall B."/>
            <person name="DeRego T."/>
            <person name="Geib S.M."/>
        </authorList>
    </citation>
    <scope>NUCLEOTIDE SEQUENCE</scope>
</reference>
<reference evidence="11" key="1">
    <citation type="submission" date="2014-11" db="EMBL/GenBank/DDBJ databases">
        <authorList>
            <person name="Geib S."/>
        </authorList>
    </citation>
    <scope>NUCLEOTIDE SEQUENCE</scope>
</reference>
<feature type="compositionally biased region" description="Basic residues" evidence="8">
    <location>
        <begin position="300"/>
        <end position="324"/>
    </location>
</feature>
<evidence type="ECO:0000256" key="3">
    <source>
        <dbReference type="ARBA" id="ARBA00022771"/>
    </source>
</evidence>
<dbReference type="InterPro" id="IPR009145">
    <property type="entry name" value="U2AF_small"/>
</dbReference>
<protein>
    <submittedName>
        <fullName evidence="11">U2 small nuclear ribonucleoprotein auxiliary factor 35 kDa subunit-related protein 1</fullName>
    </submittedName>
</protein>
<evidence type="ECO:0000259" key="10">
    <source>
        <dbReference type="PROSITE" id="PS50103"/>
    </source>
</evidence>
<keyword evidence="11" id="KW-0687">Ribonucleoprotein</keyword>
<dbReference type="GO" id="GO:1990904">
    <property type="term" value="C:ribonucleoprotein complex"/>
    <property type="evidence" value="ECO:0007669"/>
    <property type="project" value="UniProtKB-KW"/>
</dbReference>
<keyword evidence="1 7" id="KW-0479">Metal-binding</keyword>
<keyword evidence="3 7" id="KW-0863">Zinc-finger</keyword>
<keyword evidence="5 6" id="KW-0694">RNA-binding</keyword>
<evidence type="ECO:0000313" key="11">
    <source>
        <dbReference type="EMBL" id="JAD01453.1"/>
    </source>
</evidence>
<organism evidence="11">
    <name type="scientific">Zeugodacus cucurbitae</name>
    <name type="common">Melon fruit fly</name>
    <name type="synonym">Bactrocera cucurbitae</name>
    <dbReference type="NCBI Taxonomy" id="28588"/>
    <lineage>
        <taxon>Eukaryota</taxon>
        <taxon>Metazoa</taxon>
        <taxon>Ecdysozoa</taxon>
        <taxon>Arthropoda</taxon>
        <taxon>Hexapoda</taxon>
        <taxon>Insecta</taxon>
        <taxon>Pterygota</taxon>
        <taxon>Neoptera</taxon>
        <taxon>Endopterygota</taxon>
        <taxon>Diptera</taxon>
        <taxon>Brachycera</taxon>
        <taxon>Muscomorpha</taxon>
        <taxon>Tephritoidea</taxon>
        <taxon>Tephritidae</taxon>
        <taxon>Zeugodacus</taxon>
        <taxon>Zeugodacus</taxon>
    </lineage>
</organism>
<evidence type="ECO:0000259" key="9">
    <source>
        <dbReference type="PROSITE" id="PS50102"/>
    </source>
</evidence>
<dbReference type="Pfam" id="PF00076">
    <property type="entry name" value="RRM_1"/>
    <property type="match status" value="1"/>
</dbReference>
<feature type="region of interest" description="Disordered" evidence="8">
    <location>
        <begin position="291"/>
        <end position="337"/>
    </location>
</feature>
<feature type="domain" description="C3H1-type" evidence="10">
    <location>
        <begin position="26"/>
        <end position="54"/>
    </location>
</feature>
<dbReference type="InterPro" id="IPR000504">
    <property type="entry name" value="RRM_dom"/>
</dbReference>
<proteinExistence type="predicted"/>
<evidence type="ECO:0000256" key="8">
    <source>
        <dbReference type="SAM" id="MobiDB-lite"/>
    </source>
</evidence>
<dbReference type="InterPro" id="IPR012677">
    <property type="entry name" value="Nucleotide-bd_a/b_plait_sf"/>
</dbReference>
<name>A0A0A1WSQ2_ZEUCU</name>
<dbReference type="PANTHER" id="PTHR12620">
    <property type="entry name" value="U2 SNRNP AUXILIARY FACTOR, SMALL SUBUNIT"/>
    <property type="match status" value="1"/>
</dbReference>
<dbReference type="GO" id="GO:0000398">
    <property type="term" value="P:mRNA splicing, via spliceosome"/>
    <property type="evidence" value="ECO:0007669"/>
    <property type="project" value="InterPro"/>
</dbReference>
<keyword evidence="4 7" id="KW-0862">Zinc</keyword>
<keyword evidence="2" id="KW-0677">Repeat</keyword>
<feature type="domain" description="RRM" evidence="9">
    <location>
        <begin position="85"/>
        <end position="166"/>
    </location>
</feature>
<sequence>MLQCMETFLNSEGEPPPALRRVVETRPGQSLCALYERTNCCRFGPTCIKNHRRPLLANIIVVRNFFMHPLLEEENEHEEYAHADGNLELSEQDLCEAYNEFFEDVLPEFEAFGYIQNFRTLRNTLRYLRGHVFVEYVEERSALKAFIKLQGRYYAGKQLNVEFANIPTWRNAICGLSHTRKCLKGNKCPYLHLFNNPGNKYNTPMSINRTPSIKAYMATPLLSWNTVTASDVRQSSRNWRWSESPEVEVSAVKDELESSEKESNNTNQNSDTEIKGRRLEIAETLMVEQRVAKAQTDLNKKHKRKKHKHERDKAHKKHKKKHTKHSSDSKDSRECQL</sequence>
<dbReference type="InterPro" id="IPR035979">
    <property type="entry name" value="RBD_domain_sf"/>
</dbReference>
<feature type="region of interest" description="Disordered" evidence="8">
    <location>
        <begin position="251"/>
        <end position="276"/>
    </location>
</feature>
<dbReference type="EMBL" id="GBXI01012839">
    <property type="protein sequence ID" value="JAD01453.1"/>
    <property type="molecule type" value="Transcribed_RNA"/>
</dbReference>
<evidence type="ECO:0000256" key="2">
    <source>
        <dbReference type="ARBA" id="ARBA00022737"/>
    </source>
</evidence>
<dbReference type="PRINTS" id="PR01848">
    <property type="entry name" value="U2AUXFACTOR"/>
</dbReference>
<feature type="compositionally biased region" description="Basic and acidic residues" evidence="8">
    <location>
        <begin position="251"/>
        <end position="263"/>
    </location>
</feature>
<feature type="compositionally biased region" description="Basic and acidic residues" evidence="8">
    <location>
        <begin position="325"/>
        <end position="337"/>
    </location>
</feature>
<evidence type="ECO:0000256" key="6">
    <source>
        <dbReference type="PROSITE-ProRule" id="PRU00176"/>
    </source>
</evidence>
<dbReference type="PROSITE" id="PS50103">
    <property type="entry name" value="ZF_C3H1"/>
    <property type="match status" value="1"/>
</dbReference>
<dbReference type="GO" id="GO:0008270">
    <property type="term" value="F:zinc ion binding"/>
    <property type="evidence" value="ECO:0007669"/>
    <property type="project" value="UniProtKB-KW"/>
</dbReference>
<dbReference type="SUPFAM" id="SSF54928">
    <property type="entry name" value="RNA-binding domain, RBD"/>
    <property type="match status" value="1"/>
</dbReference>
<evidence type="ECO:0000256" key="1">
    <source>
        <dbReference type="ARBA" id="ARBA00022723"/>
    </source>
</evidence>
<dbReference type="GO" id="GO:0003723">
    <property type="term" value="F:RNA binding"/>
    <property type="evidence" value="ECO:0007669"/>
    <property type="project" value="UniProtKB-UniRule"/>
</dbReference>
<accession>A0A0A1WSQ2</accession>
<dbReference type="Gene3D" id="3.30.70.330">
    <property type="match status" value="1"/>
</dbReference>
<evidence type="ECO:0000256" key="5">
    <source>
        <dbReference type="ARBA" id="ARBA00022884"/>
    </source>
</evidence>
<gene>
    <name evidence="11" type="primary">Zrsr1</name>
    <name evidence="11" type="ORF">g.46227</name>
</gene>
<feature type="zinc finger region" description="C3H1-type" evidence="7">
    <location>
        <begin position="26"/>
        <end position="54"/>
    </location>
</feature>